<sequence length="81" mass="9735">MEYLITQYEMFGKLNKVKLLKGEFEVIGDKDIIEFAHRRRPHLINYDGERAYTKLPEALAEYMYNIKGSYKKYRLIFIPVN</sequence>
<comment type="caution">
    <text evidence="1">The sequence shown here is derived from an EMBL/GenBank/DDBJ whole genome shotgun (WGS) entry which is preliminary data.</text>
</comment>
<accession>A0A926EZX8</accession>
<evidence type="ECO:0000313" key="2">
    <source>
        <dbReference type="Proteomes" id="UP000601171"/>
    </source>
</evidence>
<dbReference type="AlphaFoldDB" id="A0A926EZX8"/>
<dbReference type="RefSeq" id="WP_262430812.1">
    <property type="nucleotide sequence ID" value="NZ_JACRTG010000034.1"/>
</dbReference>
<protein>
    <submittedName>
        <fullName evidence="1">Uncharacterized protein</fullName>
    </submittedName>
</protein>
<reference evidence="1" key="1">
    <citation type="submission" date="2020-08" db="EMBL/GenBank/DDBJ databases">
        <title>Genome public.</title>
        <authorList>
            <person name="Liu C."/>
            <person name="Sun Q."/>
        </authorList>
    </citation>
    <scope>NUCLEOTIDE SEQUENCE</scope>
    <source>
        <strain evidence="1">BX21</strain>
    </source>
</reference>
<dbReference type="Proteomes" id="UP000601171">
    <property type="component" value="Unassembled WGS sequence"/>
</dbReference>
<proteinExistence type="predicted"/>
<name>A0A926EZX8_9FIRM</name>
<gene>
    <name evidence="1" type="ORF">H8707_14090</name>
</gene>
<organism evidence="1 2">
    <name type="scientific">Paratissierella segnis</name>
    <dbReference type="NCBI Taxonomy" id="2763679"/>
    <lineage>
        <taxon>Bacteria</taxon>
        <taxon>Bacillati</taxon>
        <taxon>Bacillota</taxon>
        <taxon>Tissierellia</taxon>
        <taxon>Tissierellales</taxon>
        <taxon>Tissierellaceae</taxon>
        <taxon>Paratissierella</taxon>
    </lineage>
</organism>
<evidence type="ECO:0000313" key="1">
    <source>
        <dbReference type="EMBL" id="MBC8589345.1"/>
    </source>
</evidence>
<keyword evidence="2" id="KW-1185">Reference proteome</keyword>
<dbReference type="EMBL" id="JACRTG010000034">
    <property type="protein sequence ID" value="MBC8589345.1"/>
    <property type="molecule type" value="Genomic_DNA"/>
</dbReference>